<accession>A0A2I2G775</accession>
<dbReference type="GO" id="GO:0004252">
    <property type="term" value="F:serine-type endopeptidase activity"/>
    <property type="evidence" value="ECO:0007669"/>
    <property type="project" value="InterPro"/>
</dbReference>
<dbReference type="Gene3D" id="3.40.50.200">
    <property type="entry name" value="Peptidase S8/S53 domain"/>
    <property type="match status" value="2"/>
</dbReference>
<dbReference type="RefSeq" id="XP_024704039.1">
    <property type="nucleotide sequence ID" value="XM_024844227.1"/>
</dbReference>
<dbReference type="GO" id="GO:0006508">
    <property type="term" value="P:proteolysis"/>
    <property type="evidence" value="ECO:0007669"/>
    <property type="project" value="InterPro"/>
</dbReference>
<keyword evidence="2" id="KW-0865">Zymogen</keyword>
<gene>
    <name evidence="4" type="ORF">P170DRAFT_357577</name>
</gene>
<dbReference type="OrthoDB" id="5386278at2759"/>
<feature type="domain" description="Peptidase S8/S53" evidence="3">
    <location>
        <begin position="22"/>
        <end position="135"/>
    </location>
</feature>
<evidence type="ECO:0000259" key="3">
    <source>
        <dbReference type="Pfam" id="PF00082"/>
    </source>
</evidence>
<dbReference type="GeneID" id="36551927"/>
<name>A0A2I2G775_9EURO</name>
<dbReference type="AlphaFoldDB" id="A0A2I2G775"/>
<reference evidence="4 5" key="1">
    <citation type="submission" date="2016-12" db="EMBL/GenBank/DDBJ databases">
        <title>The genomes of Aspergillus section Nigri reveals drivers in fungal speciation.</title>
        <authorList>
            <consortium name="DOE Joint Genome Institute"/>
            <person name="Vesth T.C."/>
            <person name="Nybo J."/>
            <person name="Theobald S."/>
            <person name="Brandl J."/>
            <person name="Frisvad J.C."/>
            <person name="Nielsen K.F."/>
            <person name="Lyhne E.K."/>
            <person name="Kogle M.E."/>
            <person name="Kuo A."/>
            <person name="Riley R."/>
            <person name="Clum A."/>
            <person name="Nolan M."/>
            <person name="Lipzen A."/>
            <person name="Salamov A."/>
            <person name="Henrissat B."/>
            <person name="Wiebenga A."/>
            <person name="De Vries R.P."/>
            <person name="Grigoriev I.V."/>
            <person name="Mortensen U.H."/>
            <person name="Andersen M.R."/>
            <person name="Baker S.E."/>
        </authorList>
    </citation>
    <scope>NUCLEOTIDE SEQUENCE [LARGE SCALE GENOMIC DNA]</scope>
    <source>
        <strain evidence="4 5">IBT 23096</strain>
    </source>
</reference>
<evidence type="ECO:0000256" key="1">
    <source>
        <dbReference type="ARBA" id="ARBA00022729"/>
    </source>
</evidence>
<dbReference type="Pfam" id="PF00082">
    <property type="entry name" value="Peptidase_S8"/>
    <property type="match status" value="1"/>
</dbReference>
<dbReference type="VEuPathDB" id="FungiDB:P170DRAFT_357577"/>
<evidence type="ECO:0000256" key="2">
    <source>
        <dbReference type="ARBA" id="ARBA00023145"/>
    </source>
</evidence>
<feature type="non-terminal residue" evidence="4">
    <location>
        <position position="1"/>
    </location>
</feature>
<keyword evidence="1" id="KW-0732">Signal</keyword>
<evidence type="ECO:0000313" key="4">
    <source>
        <dbReference type="EMBL" id="PLB48737.1"/>
    </source>
</evidence>
<protein>
    <submittedName>
        <fullName evidence="4">Subtilisin-like protein</fullName>
    </submittedName>
</protein>
<dbReference type="InterPro" id="IPR000209">
    <property type="entry name" value="Peptidase_S8/S53_dom"/>
</dbReference>
<dbReference type="InterPro" id="IPR036852">
    <property type="entry name" value="Peptidase_S8/S53_dom_sf"/>
</dbReference>
<sequence length="274" mass="30138">VEEFAREVKTYHKNFQSRMPSVKVAIIDDGINASQFDNHTCIAGGTSFQCHHNRPDRPLDYWASTGAHGTEMAKMVQRICPVAELYIIRLGEGTGEKGTRQIKVETAIKAIEWATNAGVNIISMSWSISQTKEASSDTYMPAVFGDPVKIGAATPEGGKWSFTGSQKVDFYLPGVDIPVTDKAGVVRFEQGSSFATAIAAGLAALLQYCISVAVRDGSETPVFRTDDMKHAFHTLCSTHREIPEVGEFFKDVGRLDTPFKMLERYEHIAASLRL</sequence>
<proteinExistence type="predicted"/>
<dbReference type="EMBL" id="MSFO01000004">
    <property type="protein sequence ID" value="PLB48737.1"/>
    <property type="molecule type" value="Genomic_DNA"/>
</dbReference>
<evidence type="ECO:0000313" key="5">
    <source>
        <dbReference type="Proteomes" id="UP000234275"/>
    </source>
</evidence>
<dbReference type="Proteomes" id="UP000234275">
    <property type="component" value="Unassembled WGS sequence"/>
</dbReference>
<dbReference type="SUPFAM" id="SSF52743">
    <property type="entry name" value="Subtilisin-like"/>
    <property type="match status" value="1"/>
</dbReference>
<comment type="caution">
    <text evidence="4">The sequence shown here is derived from an EMBL/GenBank/DDBJ whole genome shotgun (WGS) entry which is preliminary data.</text>
</comment>
<keyword evidence="5" id="KW-1185">Reference proteome</keyword>
<organism evidence="4 5">
    <name type="scientific">Aspergillus steynii IBT 23096</name>
    <dbReference type="NCBI Taxonomy" id="1392250"/>
    <lineage>
        <taxon>Eukaryota</taxon>
        <taxon>Fungi</taxon>
        <taxon>Dikarya</taxon>
        <taxon>Ascomycota</taxon>
        <taxon>Pezizomycotina</taxon>
        <taxon>Eurotiomycetes</taxon>
        <taxon>Eurotiomycetidae</taxon>
        <taxon>Eurotiales</taxon>
        <taxon>Aspergillaceae</taxon>
        <taxon>Aspergillus</taxon>
        <taxon>Aspergillus subgen. Circumdati</taxon>
    </lineage>
</organism>